<evidence type="ECO:0000313" key="7">
    <source>
        <dbReference type="EMBL" id="OBS01357.1"/>
    </source>
</evidence>
<keyword evidence="4" id="KW-0560">Oxidoreductase</keyword>
<dbReference type="Proteomes" id="UP000093757">
    <property type="component" value="Unassembled WGS sequence"/>
</dbReference>
<dbReference type="PANTHER" id="PTHR46056:SF12">
    <property type="entry name" value="LONG-CHAIN-ALCOHOL OXIDASE"/>
    <property type="match status" value="1"/>
</dbReference>
<protein>
    <recommendedName>
        <fullName evidence="9">Long-chain-alcohol oxidase</fullName>
    </recommendedName>
</protein>
<accession>A0A1A6BG64</accession>
<sequence length="614" mass="64442">MHSIFRAFASGAQPVSGDGDAVAAQNFVDWVTRNRTAAGYPEFEALQRRITEAGLNHHEGILLSWLRSRDAGRRNLGQSLKTVALLAHLAVTESARTWAASGYAAPVAGPASAAGWCTHVRIQQETTVGCDVVIAGSGSAAGIAAAVLAASGLDVIVLAAADFTTSGAGAETWQAVANRFAPIPRSELGTVALLGGACRHGEQVVNHTAAFRTPDSIRTEWAGYGANQFADDEYDDALNAVCGRLGATTEPTVIAVTGNPMVRGLAELGWDAAAIPRSVAGCGLGSVTGSCVTGCPLGARQPAATTWLHDAVAYGARIVLGANVDEVLIRHGKAVGVTATSVEGHALTVRADAVLIADAAVPTAALLLRSGLSNPNIGRHLRLHPHLMVFAEYEDDLESWDQLSMPYSAEHSDLDGNGYGVRYVGQPLSPWMLAYGPWTGAADFAHDRSRLHSTSTILVVLRDHGDGRVTVGPGGHPRVHYRVSGMDRAHLQAGLAGALRIAVAGGAIRVWPQHTQRVEYRPDAESLDDYLRWRTDTSWSPGHLSCYTTHQLGTARMGGSPVSSVTDPDGATWEVKNLVVADGSCLPTATGVNPAISIDAVAYMNARRLAAALR</sequence>
<feature type="domain" description="Glucose-methanol-choline oxidoreductase C-terminal" evidence="6">
    <location>
        <begin position="466"/>
        <end position="602"/>
    </location>
</feature>
<keyword evidence="3" id="KW-0274">FAD</keyword>
<dbReference type="PANTHER" id="PTHR46056">
    <property type="entry name" value="LONG-CHAIN-ALCOHOL OXIDASE"/>
    <property type="match status" value="1"/>
</dbReference>
<evidence type="ECO:0000259" key="5">
    <source>
        <dbReference type="Pfam" id="PF00732"/>
    </source>
</evidence>
<gene>
    <name evidence="7" type="ORF">A9W98_20575</name>
</gene>
<evidence type="ECO:0000313" key="8">
    <source>
        <dbReference type="Proteomes" id="UP000093757"/>
    </source>
</evidence>
<name>A0A1A6BG64_MYCGO</name>
<dbReference type="InterPro" id="IPR036188">
    <property type="entry name" value="FAD/NAD-bd_sf"/>
</dbReference>
<proteinExistence type="inferred from homology"/>
<dbReference type="EMBL" id="MAEM01000295">
    <property type="protein sequence ID" value="OBS01357.1"/>
    <property type="molecule type" value="Genomic_DNA"/>
</dbReference>
<dbReference type="Pfam" id="PF05199">
    <property type="entry name" value="GMC_oxred_C"/>
    <property type="match status" value="1"/>
</dbReference>
<dbReference type="Gene3D" id="3.50.50.60">
    <property type="entry name" value="FAD/NAD(P)-binding domain"/>
    <property type="match status" value="2"/>
</dbReference>
<feature type="domain" description="Glucose-methanol-choline oxidoreductase N-terminal" evidence="5">
    <location>
        <begin position="201"/>
        <end position="385"/>
    </location>
</feature>
<dbReference type="InterPro" id="IPR007867">
    <property type="entry name" value="GMC_OxRtase_C"/>
</dbReference>
<dbReference type="GO" id="GO:0050660">
    <property type="term" value="F:flavin adenine dinucleotide binding"/>
    <property type="evidence" value="ECO:0007669"/>
    <property type="project" value="InterPro"/>
</dbReference>
<dbReference type="Pfam" id="PF00732">
    <property type="entry name" value="GMC_oxred_N"/>
    <property type="match status" value="1"/>
</dbReference>
<comment type="similarity">
    <text evidence="1">Belongs to the GMC oxidoreductase family.</text>
</comment>
<keyword evidence="2" id="KW-0285">Flavoprotein</keyword>
<evidence type="ECO:0000256" key="2">
    <source>
        <dbReference type="ARBA" id="ARBA00022630"/>
    </source>
</evidence>
<dbReference type="SUPFAM" id="SSF51905">
    <property type="entry name" value="FAD/NAD(P)-binding domain"/>
    <property type="match status" value="1"/>
</dbReference>
<evidence type="ECO:0000256" key="1">
    <source>
        <dbReference type="ARBA" id="ARBA00010790"/>
    </source>
</evidence>
<evidence type="ECO:0000259" key="6">
    <source>
        <dbReference type="Pfam" id="PF05199"/>
    </source>
</evidence>
<organism evidence="7 8">
    <name type="scientific">Mycobacterium gordonae</name>
    <dbReference type="NCBI Taxonomy" id="1778"/>
    <lineage>
        <taxon>Bacteria</taxon>
        <taxon>Bacillati</taxon>
        <taxon>Actinomycetota</taxon>
        <taxon>Actinomycetes</taxon>
        <taxon>Mycobacteriales</taxon>
        <taxon>Mycobacteriaceae</taxon>
        <taxon>Mycobacterium</taxon>
    </lineage>
</organism>
<reference evidence="7 8" key="1">
    <citation type="submission" date="2016-06" db="EMBL/GenBank/DDBJ databases">
        <authorList>
            <person name="Kjaerup R.B."/>
            <person name="Dalgaard T.S."/>
            <person name="Juul-Madsen H.R."/>
        </authorList>
    </citation>
    <scope>NUCLEOTIDE SEQUENCE [LARGE SCALE GENOMIC DNA]</scope>
    <source>
        <strain evidence="7 8">1245752.6</strain>
    </source>
</reference>
<dbReference type="GO" id="GO:0016614">
    <property type="term" value="F:oxidoreductase activity, acting on CH-OH group of donors"/>
    <property type="evidence" value="ECO:0007669"/>
    <property type="project" value="InterPro"/>
</dbReference>
<dbReference type="AlphaFoldDB" id="A0A1A6BG64"/>
<comment type="caution">
    <text evidence="7">The sequence shown here is derived from an EMBL/GenBank/DDBJ whole genome shotgun (WGS) entry which is preliminary data.</text>
</comment>
<evidence type="ECO:0000256" key="3">
    <source>
        <dbReference type="ARBA" id="ARBA00022827"/>
    </source>
</evidence>
<evidence type="ECO:0000256" key="4">
    <source>
        <dbReference type="ARBA" id="ARBA00023002"/>
    </source>
</evidence>
<dbReference type="InterPro" id="IPR000172">
    <property type="entry name" value="GMC_OxRdtase_N"/>
</dbReference>
<evidence type="ECO:0008006" key="9">
    <source>
        <dbReference type="Google" id="ProtNLM"/>
    </source>
</evidence>